<evidence type="ECO:0000259" key="1">
    <source>
        <dbReference type="SMART" id="SM00460"/>
    </source>
</evidence>
<dbReference type="SMART" id="SM00460">
    <property type="entry name" value="TGc"/>
    <property type="match status" value="1"/>
</dbReference>
<sequence length="298" mass="32450">MIYRVSHNTTVQYASPIRLAQLNLRLRPAAWPGETVSDYLLSVDPLPWTRVDQEGAYVVNETRLVVRDAITQLKIASTFTVEVEDSGIDAGSTPSPTVREVRERALKLPDLGKACPASYLFASPMAGADAEIARWGREWLGDDRPALDAGHALMHAINDQFEYDSNATFADTQPGEAFAKKRGVCQDFAHVMIIAARACGIPAAYVSGYLRTLPPPGQPRMVGADAMHAWVALWCGEDLGWVGFDPTNDKLANESHIFIAMGRDYSDVSPLGGVFHGSAQQTMFLSVDVAPVEESENA</sequence>
<protein>
    <submittedName>
        <fullName evidence="2">Transglutaminase-like putative cysteine protease</fullName>
    </submittedName>
</protein>
<reference evidence="2 3" key="1">
    <citation type="submission" date="2020-07" db="EMBL/GenBank/DDBJ databases">
        <title>Genomic Encyclopedia of Type Strains, Phase IV (KMG-IV): sequencing the most valuable type-strain genomes for metagenomic binning, comparative biology and taxonomic classification.</title>
        <authorList>
            <person name="Goeker M."/>
        </authorList>
    </citation>
    <scope>NUCLEOTIDE SEQUENCE [LARGE SCALE GENOMIC DNA]</scope>
    <source>
        <strain evidence="2 3">DSM 29043</strain>
    </source>
</reference>
<comment type="caution">
    <text evidence="2">The sequence shown here is derived from an EMBL/GenBank/DDBJ whole genome shotgun (WGS) entry which is preliminary data.</text>
</comment>
<dbReference type="PANTHER" id="PTHR33490:SF7">
    <property type="entry name" value="BLR2979 PROTEIN"/>
    <property type="match status" value="1"/>
</dbReference>
<dbReference type="GO" id="GO:0008233">
    <property type="term" value="F:peptidase activity"/>
    <property type="evidence" value="ECO:0007669"/>
    <property type="project" value="UniProtKB-KW"/>
</dbReference>
<evidence type="ECO:0000313" key="3">
    <source>
        <dbReference type="Proteomes" id="UP000522081"/>
    </source>
</evidence>
<dbReference type="InterPro" id="IPR038765">
    <property type="entry name" value="Papain-like_cys_pep_sf"/>
</dbReference>
<gene>
    <name evidence="2" type="ORF">FHS75_002466</name>
</gene>
<keyword evidence="2" id="KW-0645">Protease</keyword>
<dbReference type="InterPro" id="IPR013589">
    <property type="entry name" value="Bac_transglu_N"/>
</dbReference>
<dbReference type="AlphaFoldDB" id="A0A7Y9XWZ1"/>
<dbReference type="EMBL" id="JACBZF010000004">
    <property type="protein sequence ID" value="NYH96134.1"/>
    <property type="molecule type" value="Genomic_DNA"/>
</dbReference>
<organism evidence="2 3">
    <name type="scientific">Novosphingobium marinum</name>
    <dbReference type="NCBI Taxonomy" id="1514948"/>
    <lineage>
        <taxon>Bacteria</taxon>
        <taxon>Pseudomonadati</taxon>
        <taxon>Pseudomonadota</taxon>
        <taxon>Alphaproteobacteria</taxon>
        <taxon>Sphingomonadales</taxon>
        <taxon>Sphingomonadaceae</taxon>
        <taxon>Novosphingobium</taxon>
    </lineage>
</organism>
<name>A0A7Y9XWZ1_9SPHN</name>
<dbReference type="GO" id="GO:0006508">
    <property type="term" value="P:proteolysis"/>
    <property type="evidence" value="ECO:0007669"/>
    <property type="project" value="UniProtKB-KW"/>
</dbReference>
<feature type="domain" description="Transglutaminase-like" evidence="1">
    <location>
        <begin position="177"/>
        <end position="248"/>
    </location>
</feature>
<keyword evidence="2" id="KW-0378">Hydrolase</keyword>
<proteinExistence type="predicted"/>
<dbReference type="Gene3D" id="3.10.620.30">
    <property type="match status" value="1"/>
</dbReference>
<dbReference type="SUPFAM" id="SSF54001">
    <property type="entry name" value="Cysteine proteinases"/>
    <property type="match status" value="1"/>
</dbReference>
<dbReference type="InterPro" id="IPR002931">
    <property type="entry name" value="Transglutaminase-like"/>
</dbReference>
<dbReference type="Pfam" id="PF01841">
    <property type="entry name" value="Transglut_core"/>
    <property type="match status" value="1"/>
</dbReference>
<dbReference type="Pfam" id="PF08379">
    <property type="entry name" value="Bact_transglu_N"/>
    <property type="match status" value="1"/>
</dbReference>
<evidence type="ECO:0000313" key="2">
    <source>
        <dbReference type="EMBL" id="NYH96134.1"/>
    </source>
</evidence>
<dbReference type="PANTHER" id="PTHR33490">
    <property type="entry name" value="BLR5614 PROTEIN-RELATED"/>
    <property type="match status" value="1"/>
</dbReference>
<dbReference type="Proteomes" id="UP000522081">
    <property type="component" value="Unassembled WGS sequence"/>
</dbReference>
<accession>A0A7Y9XWZ1</accession>
<dbReference type="RefSeq" id="WP_179407976.1">
    <property type="nucleotide sequence ID" value="NZ_BMGF01000004.1"/>
</dbReference>
<keyword evidence="3" id="KW-1185">Reference proteome</keyword>